<dbReference type="Pfam" id="PF06886">
    <property type="entry name" value="TPX2"/>
    <property type="match status" value="1"/>
</dbReference>
<evidence type="ECO:0000313" key="9">
    <source>
        <dbReference type="Proteomes" id="UP001634393"/>
    </source>
</evidence>
<accession>A0ABD3TUZ5</accession>
<feature type="region of interest" description="Disordered" evidence="6">
    <location>
        <begin position="83"/>
        <end position="129"/>
    </location>
</feature>
<dbReference type="GO" id="GO:0005874">
    <property type="term" value="C:microtubule"/>
    <property type="evidence" value="ECO:0007669"/>
    <property type="project" value="UniProtKB-KW"/>
</dbReference>
<organism evidence="8 9">
    <name type="scientific">Penstemon smallii</name>
    <dbReference type="NCBI Taxonomy" id="265156"/>
    <lineage>
        <taxon>Eukaryota</taxon>
        <taxon>Viridiplantae</taxon>
        <taxon>Streptophyta</taxon>
        <taxon>Embryophyta</taxon>
        <taxon>Tracheophyta</taxon>
        <taxon>Spermatophyta</taxon>
        <taxon>Magnoliopsida</taxon>
        <taxon>eudicotyledons</taxon>
        <taxon>Gunneridae</taxon>
        <taxon>Pentapetalae</taxon>
        <taxon>asterids</taxon>
        <taxon>lamiids</taxon>
        <taxon>Lamiales</taxon>
        <taxon>Plantaginaceae</taxon>
        <taxon>Cheloneae</taxon>
        <taxon>Penstemon</taxon>
    </lineage>
</organism>
<keyword evidence="3" id="KW-0963">Cytoplasm</keyword>
<evidence type="ECO:0000256" key="2">
    <source>
        <dbReference type="ARBA" id="ARBA00005885"/>
    </source>
</evidence>
<dbReference type="EMBL" id="JBJXBP010000003">
    <property type="protein sequence ID" value="KAL3840999.1"/>
    <property type="molecule type" value="Genomic_DNA"/>
</dbReference>
<feature type="region of interest" description="Disordered" evidence="6">
    <location>
        <begin position="264"/>
        <end position="337"/>
    </location>
</feature>
<comment type="caution">
    <text evidence="8">The sequence shown here is derived from an EMBL/GenBank/DDBJ whole genome shotgun (WGS) entry which is preliminary data.</text>
</comment>
<evidence type="ECO:0000256" key="3">
    <source>
        <dbReference type="ARBA" id="ARBA00022490"/>
    </source>
</evidence>
<comment type="subcellular location">
    <subcellularLocation>
        <location evidence="1">Cytoplasm</location>
        <location evidence="1">Cytoskeleton</location>
    </subcellularLocation>
</comment>
<evidence type="ECO:0000313" key="8">
    <source>
        <dbReference type="EMBL" id="KAL3840999.1"/>
    </source>
</evidence>
<dbReference type="AlphaFoldDB" id="A0ABD3TUZ5"/>
<evidence type="ECO:0000256" key="1">
    <source>
        <dbReference type="ARBA" id="ARBA00004245"/>
    </source>
</evidence>
<name>A0ABD3TUZ5_9LAMI</name>
<protein>
    <recommendedName>
        <fullName evidence="7">TPX2 C-terminal domain-containing protein</fullName>
    </recommendedName>
</protein>
<evidence type="ECO:0000256" key="4">
    <source>
        <dbReference type="ARBA" id="ARBA00022701"/>
    </source>
</evidence>
<feature type="compositionally biased region" description="Basic and acidic residues" evidence="6">
    <location>
        <begin position="420"/>
        <end position="433"/>
    </location>
</feature>
<feature type="compositionally biased region" description="Polar residues" evidence="6">
    <location>
        <begin position="93"/>
        <end position="104"/>
    </location>
</feature>
<comment type="similarity">
    <text evidence="2">Belongs to the TPX2 family.</text>
</comment>
<feature type="compositionally biased region" description="Low complexity" evidence="6">
    <location>
        <begin position="304"/>
        <end position="314"/>
    </location>
</feature>
<dbReference type="PANTHER" id="PTHR47286">
    <property type="entry name" value="F3I6.9 PROTEIN"/>
    <property type="match status" value="1"/>
</dbReference>
<reference evidence="8 9" key="1">
    <citation type="submission" date="2024-12" db="EMBL/GenBank/DDBJ databases">
        <title>The unique morphological basis and parallel evolutionary history of personate flowers in Penstemon.</title>
        <authorList>
            <person name="Depatie T.H."/>
            <person name="Wessinger C.A."/>
        </authorList>
    </citation>
    <scope>NUCLEOTIDE SEQUENCE [LARGE SCALE GENOMIC DNA]</scope>
    <source>
        <strain evidence="8">WTNN_2</strain>
        <tissue evidence="8">Leaf</tissue>
    </source>
</reference>
<keyword evidence="9" id="KW-1185">Reference proteome</keyword>
<evidence type="ECO:0000256" key="6">
    <source>
        <dbReference type="SAM" id="MobiDB-lite"/>
    </source>
</evidence>
<dbReference type="InterPro" id="IPR027329">
    <property type="entry name" value="TPX2_C"/>
</dbReference>
<keyword evidence="5" id="KW-0206">Cytoskeleton</keyword>
<feature type="region of interest" description="Disordered" evidence="6">
    <location>
        <begin position="386"/>
        <end position="449"/>
    </location>
</feature>
<evidence type="ECO:0000256" key="5">
    <source>
        <dbReference type="ARBA" id="ARBA00023212"/>
    </source>
</evidence>
<dbReference type="PANTHER" id="PTHR47286:SF2">
    <property type="entry name" value="F3I6.9 PROTEIN"/>
    <property type="match status" value="1"/>
</dbReference>
<gene>
    <name evidence="8" type="ORF">ACJIZ3_025590</name>
</gene>
<evidence type="ECO:0000259" key="7">
    <source>
        <dbReference type="Pfam" id="PF06886"/>
    </source>
</evidence>
<proteinExistence type="inferred from homology"/>
<dbReference type="Proteomes" id="UP001634393">
    <property type="component" value="Unassembled WGS sequence"/>
</dbReference>
<sequence length="517" mass="57295">MVESLIETSAVEKKMDESIESGARLDVSVSFGRFENDALSWEKWSSFSPNKYLEEVGSLSTPGSVAQKKAYFEAHYKKIAAAKKAEESEQEKSMNPFTPTPNESSIEDHVEESEQEKSMDPFTPTHDASSIEDHVEDSFEIDIKLGLSNDERLEEEMVHEDSVTRLANVNIVDEAKYDNSRLESCRNGITSEEKGDASMTTDEAKDELNGNKVDCEINVREETMLVAVETPQKDSLEVVEKAPESKHVIEQSCVLKKETSKLKPRNVAQKVTPTKKEKKIQESKKRVASPVVKPQASTPRNIKPTSTSTPISTSQLLQKVNGSPLPKTKTMVGESNTRAPTSLHMSYNLGSANSSASVPITRKSLIMEQMGDKEIVKRAFKSFQNHRTNGSHVDEKSKTLKHVPSTPVKPKVNTTLTPRKGNEGLKKSAEKVVPKKTQAGTRSKPVSSGLDKISALKNTTAVSPSISLRSDERAEKRREFLKNLEAKSIAREAETAQISAKSKVCYMRVKIDKKNSI</sequence>
<keyword evidence="4" id="KW-0493">Microtubule</keyword>
<feature type="compositionally biased region" description="Basic and acidic residues" evidence="6">
    <location>
        <begin position="83"/>
        <end position="92"/>
    </location>
</feature>
<feature type="domain" description="TPX2 C-terminal" evidence="7">
    <location>
        <begin position="466"/>
        <end position="503"/>
    </location>
</feature>